<evidence type="ECO:0000313" key="1">
    <source>
        <dbReference type="EMBL" id="PTM96585.1"/>
    </source>
</evidence>
<reference evidence="1 2" key="1">
    <citation type="submission" date="2018-04" db="EMBL/GenBank/DDBJ databases">
        <title>Genomic Encyclopedia of Type Strains, Phase IV (KMG-IV): sequencing the most valuable type-strain genomes for metagenomic binning, comparative biology and taxonomic classification.</title>
        <authorList>
            <person name="Goeker M."/>
        </authorList>
    </citation>
    <scope>NUCLEOTIDE SEQUENCE [LARGE SCALE GENOMIC DNA]</scope>
    <source>
        <strain evidence="1 2">DSM 7138</strain>
    </source>
</reference>
<comment type="caution">
    <text evidence="1">The sequence shown here is derived from an EMBL/GenBank/DDBJ whole genome shotgun (WGS) entry which is preliminary data.</text>
</comment>
<protein>
    <recommendedName>
        <fullName evidence="3">Type I secretion protein</fullName>
    </recommendedName>
</protein>
<organism evidence="1 2">
    <name type="scientific">Mycoplana dimorpha</name>
    <dbReference type="NCBI Taxonomy" id="28320"/>
    <lineage>
        <taxon>Bacteria</taxon>
        <taxon>Pseudomonadati</taxon>
        <taxon>Pseudomonadota</taxon>
        <taxon>Alphaproteobacteria</taxon>
        <taxon>Hyphomicrobiales</taxon>
        <taxon>Rhizobiaceae</taxon>
        <taxon>Mycoplana</taxon>
    </lineage>
</organism>
<keyword evidence="2" id="KW-1185">Reference proteome</keyword>
<proteinExistence type="predicted"/>
<name>A0A2T5BC77_MYCDI</name>
<evidence type="ECO:0000313" key="2">
    <source>
        <dbReference type="Proteomes" id="UP000241247"/>
    </source>
</evidence>
<dbReference type="Proteomes" id="UP000241247">
    <property type="component" value="Unassembled WGS sequence"/>
</dbReference>
<dbReference type="EMBL" id="PZZZ01000003">
    <property type="protein sequence ID" value="PTM96585.1"/>
    <property type="molecule type" value="Genomic_DNA"/>
</dbReference>
<evidence type="ECO:0008006" key="3">
    <source>
        <dbReference type="Google" id="ProtNLM"/>
    </source>
</evidence>
<accession>A0A2T5BC77</accession>
<dbReference type="OrthoDB" id="8283038at2"/>
<sequence>MTVMDRITEEIAHFIGTLHLTAEHAILREAYQDFMARKAQFSDPEVSPLGNAPFEAAHELLGFDPEVPYRSPAPDMHHGSPWHFPTFKLSFSPMDMKAFELPTGFQWRMPDSVSVSVTRFEPPELEPPGSVVTYANQTIFLSDDDYFGVGGHGLKFAPAAIDNTALLAAAKDAYSLSPIGNLGKPGSSAEIIKVIKTAGEALDGFTADPAGSFHVSVHQAERLDGIYVNGERVDEAPSLEDYYKFEGKEQKEPGSEVGKTGNAVIGEDGSIIVEASVTLTAGGNTLVNEAILKNFWTAAKVTAVVGDHYEINAIVQINAVWDTDSVSAGLCDWSSDAAVNQVLNIAGFDRQDISSNDAADVKDAGFPQFWAVTRIDGDLVMMNWIEQFIFQSDNDVGILSSSGATTSVIAGGNLGVNQVSIFELGFSYDLIIVGGSVYDANIIHQVNVLFDNDVVGALPGFQTSGSGSVSTSGNLLWNEAHITDIGGADRFAALPDAYLKAARSFADGGDSLSKGVLTDEAFAGLQGLRVLYISGDLLSLQYIKQTSILGDSDQIALAMDALKPHLDADWTLSTGNNALINNAAIYDLDSFGKTYVGGQKYSQETLIQAELISSQPDHLGAQNPDALVSEAVLFLDSSMLDSPGEAATAVYVPSAHDAPTDDGLQHMLGH</sequence>
<dbReference type="AlphaFoldDB" id="A0A2T5BC77"/>
<gene>
    <name evidence="1" type="ORF">C7449_103606</name>
</gene>